<dbReference type="OMA" id="YYLTCAD"/>
<evidence type="ECO:0000256" key="2">
    <source>
        <dbReference type="SAM" id="SignalP"/>
    </source>
</evidence>
<feature type="region of interest" description="Disordered" evidence="1">
    <location>
        <begin position="212"/>
        <end position="277"/>
    </location>
</feature>
<dbReference type="RefSeq" id="XP_637170.1">
    <property type="nucleotide sequence ID" value="XM_632078.1"/>
</dbReference>
<dbReference type="GeneID" id="8626171"/>
<feature type="chain" id="PRO_5004249986" description="Chitin-binding type-4 domain-containing protein" evidence="2">
    <location>
        <begin position="22"/>
        <end position="431"/>
    </location>
</feature>
<gene>
    <name evidence="3" type="ORF">DDB_G0287529</name>
</gene>
<dbReference type="PANTHER" id="PTHR35559:SF1">
    <property type="entry name" value="CHITIN-BINDING TYPE-4 DOMAIN-CONTAINING PROTEIN"/>
    <property type="match status" value="1"/>
</dbReference>
<dbReference type="SMR" id="Q54K85"/>
<keyword evidence="4" id="KW-1185">Reference proteome</keyword>
<dbReference type="PANTHER" id="PTHR35559">
    <property type="entry name" value="CHITIN-BINDING TYPE-4 DOMAIN-CONTAINING PROTEIN"/>
    <property type="match status" value="1"/>
</dbReference>
<keyword evidence="2" id="KW-0732">Signal</keyword>
<evidence type="ECO:0000313" key="4">
    <source>
        <dbReference type="Proteomes" id="UP000002195"/>
    </source>
</evidence>
<dbReference type="KEGG" id="ddi:DDB_G0287529"/>
<dbReference type="eggNOG" id="ENOG502S7U7">
    <property type="taxonomic scope" value="Eukaryota"/>
</dbReference>
<organism evidence="3 4">
    <name type="scientific">Dictyostelium discoideum</name>
    <name type="common">Social amoeba</name>
    <dbReference type="NCBI Taxonomy" id="44689"/>
    <lineage>
        <taxon>Eukaryota</taxon>
        <taxon>Amoebozoa</taxon>
        <taxon>Evosea</taxon>
        <taxon>Eumycetozoa</taxon>
        <taxon>Dictyostelia</taxon>
        <taxon>Dictyosteliales</taxon>
        <taxon>Dictyosteliaceae</taxon>
        <taxon>Dictyostelium</taxon>
    </lineage>
</organism>
<dbReference type="EMBL" id="AAFI02000102">
    <property type="protein sequence ID" value="EAL63664.1"/>
    <property type="molecule type" value="Genomic_DNA"/>
</dbReference>
<evidence type="ECO:0000256" key="1">
    <source>
        <dbReference type="SAM" id="MobiDB-lite"/>
    </source>
</evidence>
<protein>
    <recommendedName>
        <fullName evidence="5">Chitin-binding type-4 domain-containing protein</fullName>
    </recommendedName>
</protein>
<dbReference type="dictyBase" id="DDB_G0287529"/>
<reference evidence="3 4" key="1">
    <citation type="journal article" date="2005" name="Nature">
        <title>The genome of the social amoeba Dictyostelium discoideum.</title>
        <authorList>
            <consortium name="The Dictyostelium discoideum Sequencing Consortium"/>
            <person name="Eichinger L."/>
            <person name="Pachebat J.A."/>
            <person name="Glockner G."/>
            <person name="Rajandream M.A."/>
            <person name="Sucgang R."/>
            <person name="Berriman M."/>
            <person name="Song J."/>
            <person name="Olsen R."/>
            <person name="Szafranski K."/>
            <person name="Xu Q."/>
            <person name="Tunggal B."/>
            <person name="Kummerfeld S."/>
            <person name="Madera M."/>
            <person name="Konfortov B.A."/>
            <person name="Rivero F."/>
            <person name="Bankier A.T."/>
            <person name="Lehmann R."/>
            <person name="Hamlin N."/>
            <person name="Davies R."/>
            <person name="Gaudet P."/>
            <person name="Fey P."/>
            <person name="Pilcher K."/>
            <person name="Chen G."/>
            <person name="Saunders D."/>
            <person name="Sodergren E."/>
            <person name="Davis P."/>
            <person name="Kerhornou A."/>
            <person name="Nie X."/>
            <person name="Hall N."/>
            <person name="Anjard C."/>
            <person name="Hemphill L."/>
            <person name="Bason N."/>
            <person name="Farbrother P."/>
            <person name="Desany B."/>
            <person name="Just E."/>
            <person name="Morio T."/>
            <person name="Rost R."/>
            <person name="Churcher C."/>
            <person name="Cooper J."/>
            <person name="Haydock S."/>
            <person name="van Driessche N."/>
            <person name="Cronin A."/>
            <person name="Goodhead I."/>
            <person name="Muzny D."/>
            <person name="Mourier T."/>
            <person name="Pain A."/>
            <person name="Lu M."/>
            <person name="Harper D."/>
            <person name="Lindsay R."/>
            <person name="Hauser H."/>
            <person name="James K."/>
            <person name="Quiles M."/>
            <person name="Madan Babu M."/>
            <person name="Saito T."/>
            <person name="Buchrieser C."/>
            <person name="Wardroper A."/>
            <person name="Felder M."/>
            <person name="Thangavelu M."/>
            <person name="Johnson D."/>
            <person name="Knights A."/>
            <person name="Loulseged H."/>
            <person name="Mungall K."/>
            <person name="Oliver K."/>
            <person name="Price C."/>
            <person name="Quail M.A."/>
            <person name="Urushihara H."/>
            <person name="Hernandez J."/>
            <person name="Rabbinowitsch E."/>
            <person name="Steffen D."/>
            <person name="Sanders M."/>
            <person name="Ma J."/>
            <person name="Kohara Y."/>
            <person name="Sharp S."/>
            <person name="Simmonds M."/>
            <person name="Spiegler S."/>
            <person name="Tivey A."/>
            <person name="Sugano S."/>
            <person name="White B."/>
            <person name="Walker D."/>
            <person name="Woodward J."/>
            <person name="Winckler T."/>
            <person name="Tanaka Y."/>
            <person name="Shaulsky G."/>
            <person name="Schleicher M."/>
            <person name="Weinstock G."/>
            <person name="Rosenthal A."/>
            <person name="Cox E.C."/>
            <person name="Chisholm R.L."/>
            <person name="Gibbs R."/>
            <person name="Loomis W.F."/>
            <person name="Platzer M."/>
            <person name="Kay R.R."/>
            <person name="Williams J."/>
            <person name="Dear P.H."/>
            <person name="Noegel A.A."/>
            <person name="Barrell B."/>
            <person name="Kuspa A."/>
        </authorList>
    </citation>
    <scope>NUCLEOTIDE SEQUENCE [LARGE SCALE GENOMIC DNA]</scope>
    <source>
        <strain evidence="3 4">AX4</strain>
    </source>
</reference>
<dbReference type="HOGENOM" id="CLU_636847_0_0_1"/>
<feature type="signal peptide" evidence="2">
    <location>
        <begin position="1"/>
        <end position="21"/>
    </location>
</feature>
<dbReference type="Proteomes" id="UP000002195">
    <property type="component" value="Unassembled WGS sequence"/>
</dbReference>
<evidence type="ECO:0008006" key="5">
    <source>
        <dbReference type="Google" id="ProtNLM"/>
    </source>
</evidence>
<dbReference type="PaxDb" id="44689-DDB0187511"/>
<proteinExistence type="predicted"/>
<comment type="caution">
    <text evidence="3">The sequence shown here is derived from an EMBL/GenBank/DDBJ whole genome shotgun (WGS) entry which is preliminary data.</text>
</comment>
<dbReference type="FunCoup" id="Q54K85">
    <property type="interactions" value="131"/>
</dbReference>
<name>Q54K85_DICDI</name>
<dbReference type="Gene3D" id="2.70.50.70">
    <property type="match status" value="1"/>
</dbReference>
<evidence type="ECO:0000313" key="3">
    <source>
        <dbReference type="EMBL" id="EAL63664.1"/>
    </source>
</evidence>
<sequence>MKKIILFLTVLLVLLFGKIESHSFMKCVDWDFGSNSCAAYPRNYRFYEQQGDGFLFQRGKFTKPYPTELGQSCGPAQRRSSSITNLYSSKHPMGNFQAGQKICPQWPARNHATALRAGTVSFYLSPKMTSDAPADPSQDVFFQNSIHSSPFGNCTKYYENTNNATCTACFDLPMDISPGLYILQFFWEFNPKEYYLTCADIMISSGGAYHYHEPQRPSREEYPQRPSREELQREERQRDQEEQAIRRKRQNDEYLELQREKEREQMQRDIERKAAAEESRKHKSTIFQYIMRDGKLEREFSSASWGPYSKKEVEYYETRPILGNVLFFKCATGSNCLSSKGKRTLNINILGFKEIISNTQVNLLTKGEKIPLSISLEPYIDSSFIDDGDSYNTISVPLQRFYRNEFYAITLSGYDDSNSDIIRVQSISLSN</sequence>
<accession>Q54K85</accession>
<dbReference type="VEuPathDB" id="AmoebaDB:DDB_G0287529"/>
<dbReference type="AlphaFoldDB" id="Q54K85"/>
<dbReference type="InParanoid" id="Q54K85"/>